<accession>A0A9P0BEX3</accession>
<reference evidence="2" key="1">
    <citation type="submission" date="2021-12" db="EMBL/GenBank/DDBJ databases">
        <authorList>
            <person name="King R."/>
        </authorList>
    </citation>
    <scope>NUCLEOTIDE SEQUENCE</scope>
</reference>
<dbReference type="OrthoDB" id="7675944at2759"/>
<sequence>MPGHRKTASRLRSRSNSFRSYPLRKNPKSNSSLGKYRVKDHHDQYNEKTKSIDNCKFKTRRKRKYVLTRSSELNICHKNSKNSMEESIESIPRERSRSKTVVRKMYIKTPSRLKIATKRSRGESLSRSRSQATVNIPKKRLPKLHRSSRNMSQVEATKLTASSTNLMAKIEKVSKTVNYKSSTNRKSMCKCNSPVSSNEMLFSVNRISSDLGLKKNFCRRCRTDIFVQNSAASLEEVPFKTVKPEVNSVYTLNSTQTNSISNLEKFGKSQSQLCMPSRNVSLAVSEDVKPVLKLENIQTTKKKKASDMIIADLKNVKVEIKQENVQLKRKTTRKHLHSNPFINFLRQLKKNHRDWHTCKVAIEGSRKWCAMTDKDRFRSAQPQKKINKNAAINTVKPSRRKSVNRRAKSSGRQRKVK</sequence>
<feature type="compositionally biased region" description="Basic residues" evidence="1">
    <location>
        <begin position="1"/>
        <end position="13"/>
    </location>
</feature>
<feature type="region of interest" description="Disordered" evidence="1">
    <location>
        <begin position="1"/>
        <end position="44"/>
    </location>
</feature>
<evidence type="ECO:0000313" key="2">
    <source>
        <dbReference type="EMBL" id="CAH0564239.1"/>
    </source>
</evidence>
<organism evidence="2 3">
    <name type="scientific">Brassicogethes aeneus</name>
    <name type="common">Rape pollen beetle</name>
    <name type="synonym">Meligethes aeneus</name>
    <dbReference type="NCBI Taxonomy" id="1431903"/>
    <lineage>
        <taxon>Eukaryota</taxon>
        <taxon>Metazoa</taxon>
        <taxon>Ecdysozoa</taxon>
        <taxon>Arthropoda</taxon>
        <taxon>Hexapoda</taxon>
        <taxon>Insecta</taxon>
        <taxon>Pterygota</taxon>
        <taxon>Neoptera</taxon>
        <taxon>Endopterygota</taxon>
        <taxon>Coleoptera</taxon>
        <taxon>Polyphaga</taxon>
        <taxon>Cucujiformia</taxon>
        <taxon>Nitidulidae</taxon>
        <taxon>Meligethinae</taxon>
        <taxon>Brassicogethes</taxon>
    </lineage>
</organism>
<feature type="compositionally biased region" description="Basic residues" evidence="1">
    <location>
        <begin position="397"/>
        <end position="417"/>
    </location>
</feature>
<gene>
    <name evidence="2" type="ORF">MELIAE_LOCUS12841</name>
</gene>
<feature type="region of interest" description="Disordered" evidence="1">
    <location>
        <begin position="379"/>
        <end position="417"/>
    </location>
</feature>
<dbReference type="Proteomes" id="UP001154078">
    <property type="component" value="Chromosome 9"/>
</dbReference>
<proteinExistence type="predicted"/>
<name>A0A9P0BEX3_BRAAE</name>
<feature type="compositionally biased region" description="Polar residues" evidence="1">
    <location>
        <begin position="380"/>
        <end position="396"/>
    </location>
</feature>
<evidence type="ECO:0000256" key="1">
    <source>
        <dbReference type="SAM" id="MobiDB-lite"/>
    </source>
</evidence>
<dbReference type="AlphaFoldDB" id="A0A9P0BEX3"/>
<dbReference type="EMBL" id="OV121140">
    <property type="protein sequence ID" value="CAH0564239.1"/>
    <property type="molecule type" value="Genomic_DNA"/>
</dbReference>
<keyword evidence="3" id="KW-1185">Reference proteome</keyword>
<protein>
    <submittedName>
        <fullName evidence="2">Uncharacterized protein</fullName>
    </submittedName>
</protein>
<evidence type="ECO:0000313" key="3">
    <source>
        <dbReference type="Proteomes" id="UP001154078"/>
    </source>
</evidence>